<dbReference type="RefSeq" id="WP_040037686.1">
    <property type="nucleotide sequence ID" value="NZ_JWIQ02000067.1"/>
</dbReference>
<evidence type="ECO:0000313" key="1">
    <source>
        <dbReference type="EMBL" id="KKB41626.1"/>
    </source>
</evidence>
<protein>
    <submittedName>
        <fullName evidence="1">Uncharacterized protein</fullName>
    </submittedName>
</protein>
<dbReference type="AlphaFoldDB" id="A0A0F5I7Y7"/>
<dbReference type="OrthoDB" id="6313019at2"/>
<evidence type="ECO:0000313" key="2">
    <source>
        <dbReference type="Proteomes" id="UP000031563"/>
    </source>
</evidence>
<name>A0A0F5I7Y7_BACTR</name>
<keyword evidence="2" id="KW-1185">Reference proteome</keyword>
<dbReference type="Proteomes" id="UP000031563">
    <property type="component" value="Unassembled WGS sequence"/>
</dbReference>
<dbReference type="STRING" id="1221996.QY95_00628"/>
<sequence>MLHLSYGITGFYNSGENPPPRYTAEDIFKERCLKAAESIDAEMIAFHPPKLNTNFFEAVLDNGVKRIHILMNAYYPLIAFAASVEKEHITFYDEEELVDYFKGFEICEARDLNQLLKIQRQPEFDLLHDHDLNSAEMSQIMYWQPYTVGELVFNYWN</sequence>
<accession>A0A0F5I7Y7</accession>
<gene>
    <name evidence="1" type="ORF">QY95_00628</name>
</gene>
<comment type="caution">
    <text evidence="1">The sequence shown here is derived from an EMBL/GenBank/DDBJ whole genome shotgun (WGS) entry which is preliminary data.</text>
</comment>
<reference evidence="1" key="1">
    <citation type="submission" date="2015-02" db="EMBL/GenBank/DDBJ databases">
        <title>Genome Assembly of Bacillaceae bacterium MTCC 8252.</title>
        <authorList>
            <person name="Verma A."/>
            <person name="Khatri I."/>
            <person name="Mual P."/>
            <person name="Subramanian S."/>
            <person name="Krishnamurthi S."/>
        </authorList>
    </citation>
    <scope>NUCLEOTIDE SEQUENCE [LARGE SCALE GENOMIC DNA]</scope>
    <source>
        <strain evidence="1">MTCC 8252</strain>
    </source>
</reference>
<dbReference type="EMBL" id="JWIR02000020">
    <property type="protein sequence ID" value="KKB41626.1"/>
    <property type="molecule type" value="Genomic_DNA"/>
</dbReference>
<proteinExistence type="predicted"/>
<organism evidence="1 2">
    <name type="scientific">Bacillus thermotolerans</name>
    <name type="common">Quasibacillus thermotolerans</name>
    <dbReference type="NCBI Taxonomy" id="1221996"/>
    <lineage>
        <taxon>Bacteria</taxon>
        <taxon>Bacillati</taxon>
        <taxon>Bacillota</taxon>
        <taxon>Bacilli</taxon>
        <taxon>Bacillales</taxon>
        <taxon>Bacillaceae</taxon>
        <taxon>Bacillus</taxon>
    </lineage>
</organism>